<evidence type="ECO:0000256" key="4">
    <source>
        <dbReference type="SAM" id="MobiDB-lite"/>
    </source>
</evidence>
<dbReference type="InterPro" id="IPR029058">
    <property type="entry name" value="AB_hydrolase_fold"/>
</dbReference>
<dbReference type="GO" id="GO:0003847">
    <property type="term" value="F:1-alkyl-2-acetylglycerophosphocholine esterase activity"/>
    <property type="evidence" value="ECO:0007669"/>
    <property type="project" value="TreeGrafter"/>
</dbReference>
<dbReference type="RefSeq" id="WP_246444730.1">
    <property type="nucleotide sequence ID" value="NZ_BAAALP010000007.1"/>
</dbReference>
<dbReference type="Pfam" id="PF03403">
    <property type="entry name" value="PAF-AH_p_II"/>
    <property type="match status" value="2"/>
</dbReference>
<feature type="region of interest" description="Disordered" evidence="4">
    <location>
        <begin position="386"/>
        <end position="408"/>
    </location>
</feature>
<dbReference type="Proteomes" id="UP000572680">
    <property type="component" value="Unassembled WGS sequence"/>
</dbReference>
<accession>A0A7W3LXP0</accession>
<dbReference type="EMBL" id="JACJIA010000014">
    <property type="protein sequence ID" value="MBA8956213.1"/>
    <property type="molecule type" value="Genomic_DNA"/>
</dbReference>
<dbReference type="Gene3D" id="3.40.50.1820">
    <property type="entry name" value="alpha/beta hydrolase"/>
    <property type="match status" value="1"/>
</dbReference>
<reference evidence="5 6" key="1">
    <citation type="submission" date="2020-08" db="EMBL/GenBank/DDBJ databases">
        <title>Genomic Encyclopedia of Type Strains, Phase IV (KMG-IV): sequencing the most valuable type-strain genomes for metagenomic binning, comparative biology and taxonomic classification.</title>
        <authorList>
            <person name="Goeker M."/>
        </authorList>
    </citation>
    <scope>NUCLEOTIDE SEQUENCE [LARGE SCALE GENOMIC DNA]</scope>
    <source>
        <strain evidence="5 6">DSM 44197</strain>
    </source>
</reference>
<keyword evidence="1 5" id="KW-0378">Hydrolase</keyword>
<dbReference type="PANTHER" id="PTHR10272:SF0">
    <property type="entry name" value="PLATELET-ACTIVATING FACTOR ACETYLHYDROLASE"/>
    <property type="match status" value="1"/>
</dbReference>
<organism evidence="5 6">
    <name type="scientific">Actinomadura namibiensis</name>
    <dbReference type="NCBI Taxonomy" id="182080"/>
    <lineage>
        <taxon>Bacteria</taxon>
        <taxon>Bacillati</taxon>
        <taxon>Actinomycetota</taxon>
        <taxon>Actinomycetes</taxon>
        <taxon>Streptosporangiales</taxon>
        <taxon>Thermomonosporaceae</taxon>
        <taxon>Actinomadura</taxon>
    </lineage>
</organism>
<sequence length="408" mass="44443">MNHVDQPRKSPTHGGLAVIGMLALALPVLGLSACGGSAPATTPAAVATPTPTPRLPEPTGPHPVGTSSLHLKDTSRPDPWVPEAKARELMVSLWYPAVSPGRRRAPYMTAKESQLLLESAQITGVPQDALSRTRTRAFTDARPTRERRLPLVILSPGFSEPRSTLTSLAEELASRGYAVAAIDHTYESLATTFPDGRTTTCAVCGADKDEHFRSKLANSRAADVSFVLDELTRRRLAGKRVPPIAPSRIAMAGHSAGGAGAIPAMLKDKRVRAGIDMDGTTLTPIPGSGQPRPFMFLGTQDKHSPGGRDTTWERDWEHDWEHLTGWKRWLVVAGAEHASFTDTPLLLEQLGIHRNPRLAGARAVELTRSYVRAFFDLHLRNKTQPRLDAPSTHHPEVRRCSVKTKRCQ</sequence>
<evidence type="ECO:0000313" key="5">
    <source>
        <dbReference type="EMBL" id="MBA8956213.1"/>
    </source>
</evidence>
<feature type="compositionally biased region" description="Pro residues" evidence="4">
    <location>
        <begin position="50"/>
        <end position="61"/>
    </location>
</feature>
<proteinExistence type="predicted"/>
<name>A0A7W3LXP0_ACTNM</name>
<feature type="compositionally biased region" description="Low complexity" evidence="4">
    <location>
        <begin position="38"/>
        <end position="49"/>
    </location>
</feature>
<protein>
    <submittedName>
        <fullName evidence="5">Dienelactone hydrolase</fullName>
    </submittedName>
</protein>
<evidence type="ECO:0000256" key="1">
    <source>
        <dbReference type="ARBA" id="ARBA00022801"/>
    </source>
</evidence>
<evidence type="ECO:0000313" key="6">
    <source>
        <dbReference type="Proteomes" id="UP000572680"/>
    </source>
</evidence>
<feature type="region of interest" description="Disordered" evidence="4">
    <location>
        <begin position="38"/>
        <end position="78"/>
    </location>
</feature>
<dbReference type="AlphaFoldDB" id="A0A7W3LXP0"/>
<dbReference type="GO" id="GO:0016042">
    <property type="term" value="P:lipid catabolic process"/>
    <property type="evidence" value="ECO:0007669"/>
    <property type="project" value="UniProtKB-KW"/>
</dbReference>
<dbReference type="PANTHER" id="PTHR10272">
    <property type="entry name" value="PLATELET-ACTIVATING FACTOR ACETYLHYDROLASE"/>
    <property type="match status" value="1"/>
</dbReference>
<keyword evidence="2" id="KW-0442">Lipid degradation</keyword>
<comment type="caution">
    <text evidence="5">The sequence shown here is derived from an EMBL/GenBank/DDBJ whole genome shotgun (WGS) entry which is preliminary data.</text>
</comment>
<keyword evidence="3" id="KW-0443">Lipid metabolism</keyword>
<dbReference type="SUPFAM" id="SSF53474">
    <property type="entry name" value="alpha/beta-Hydrolases"/>
    <property type="match status" value="1"/>
</dbReference>
<evidence type="ECO:0000256" key="2">
    <source>
        <dbReference type="ARBA" id="ARBA00022963"/>
    </source>
</evidence>
<evidence type="ECO:0000256" key="3">
    <source>
        <dbReference type="ARBA" id="ARBA00023098"/>
    </source>
</evidence>
<keyword evidence="6" id="KW-1185">Reference proteome</keyword>
<gene>
    <name evidence="5" type="ORF">HNR61_007895</name>
</gene>